<proteinExistence type="predicted"/>
<dbReference type="Proteomes" id="UP000823882">
    <property type="component" value="Unassembled WGS sequence"/>
</dbReference>
<sequence>MSRPKLHFNRRRRFLRDSLILFLSLLLLYICLDFPIPTADLARRATERRAFFGPSQVLCTLEEPLSWDRSYAVRWQDWYGVVSIPRNGLFWDTGSVDVVENAPSQALVPMTDQVMLFQNTPIVVFSNDPNIVRVALEFPAAPEGGNPRLISAVAWSDNGCFVLEIPDLPMDTTWTSSRDFRLAGYDASVNRIWFTENPESWVEQFGVEFA</sequence>
<gene>
    <name evidence="1" type="ORF">H9701_00765</name>
</gene>
<reference evidence="1" key="1">
    <citation type="journal article" date="2021" name="PeerJ">
        <title>Extensive microbial diversity within the chicken gut microbiome revealed by metagenomics and culture.</title>
        <authorList>
            <person name="Gilroy R."/>
            <person name="Ravi A."/>
            <person name="Getino M."/>
            <person name="Pursley I."/>
            <person name="Horton D.L."/>
            <person name="Alikhan N.F."/>
            <person name="Baker D."/>
            <person name="Gharbi K."/>
            <person name="Hall N."/>
            <person name="Watson M."/>
            <person name="Adriaenssens E.M."/>
            <person name="Foster-Nyarko E."/>
            <person name="Jarju S."/>
            <person name="Secka A."/>
            <person name="Antonio M."/>
            <person name="Oren A."/>
            <person name="Chaudhuri R.R."/>
            <person name="La Ragione R."/>
            <person name="Hildebrand F."/>
            <person name="Pallen M.J."/>
        </authorList>
    </citation>
    <scope>NUCLEOTIDE SEQUENCE</scope>
    <source>
        <strain evidence="1">CHK186-1790</strain>
    </source>
</reference>
<organism evidence="1 2">
    <name type="scientific">Candidatus Intestinimonas pullistercoris</name>
    <dbReference type="NCBI Taxonomy" id="2838623"/>
    <lineage>
        <taxon>Bacteria</taxon>
        <taxon>Bacillati</taxon>
        <taxon>Bacillota</taxon>
        <taxon>Clostridia</taxon>
        <taxon>Eubacteriales</taxon>
        <taxon>Intestinimonas</taxon>
    </lineage>
</organism>
<reference evidence="1" key="2">
    <citation type="submission" date="2021-04" db="EMBL/GenBank/DDBJ databases">
        <authorList>
            <person name="Gilroy R."/>
        </authorList>
    </citation>
    <scope>NUCLEOTIDE SEQUENCE</scope>
    <source>
        <strain evidence="1">CHK186-1790</strain>
    </source>
</reference>
<dbReference type="AlphaFoldDB" id="A0A9D2NZA3"/>
<comment type="caution">
    <text evidence="1">The sequence shown here is derived from an EMBL/GenBank/DDBJ whole genome shotgun (WGS) entry which is preliminary data.</text>
</comment>
<evidence type="ECO:0000313" key="1">
    <source>
        <dbReference type="EMBL" id="HJC40070.1"/>
    </source>
</evidence>
<dbReference type="InterPro" id="IPR032243">
    <property type="entry name" value="DUF5044"/>
</dbReference>
<accession>A0A9D2NZA3</accession>
<protein>
    <submittedName>
        <fullName evidence="1">DUF5044 domain-containing protein</fullName>
    </submittedName>
</protein>
<dbReference type="Pfam" id="PF16447">
    <property type="entry name" value="DUF5044"/>
    <property type="match status" value="1"/>
</dbReference>
<dbReference type="EMBL" id="DWWJ01000011">
    <property type="protein sequence ID" value="HJC40070.1"/>
    <property type="molecule type" value="Genomic_DNA"/>
</dbReference>
<evidence type="ECO:0000313" key="2">
    <source>
        <dbReference type="Proteomes" id="UP000823882"/>
    </source>
</evidence>
<name>A0A9D2NZA3_9FIRM</name>